<protein>
    <submittedName>
        <fullName evidence="3">Fimbrial protein</fullName>
    </submittedName>
</protein>
<reference evidence="3 4" key="1">
    <citation type="submission" date="2020-02" db="EMBL/GenBank/DDBJ databases">
        <title>Whole genome PO2S7.</title>
        <authorList>
            <person name="Singha K.M."/>
        </authorList>
    </citation>
    <scope>NUCLEOTIDE SEQUENCE [LARGE SCALE GENOMIC DNA]</scope>
    <source>
        <strain evidence="3 4">PO2S7</strain>
    </source>
</reference>
<accession>A0A6G9RS84</accession>
<feature type="signal peptide" evidence="1">
    <location>
        <begin position="1"/>
        <end position="23"/>
    </location>
</feature>
<dbReference type="Proteomes" id="UP000503580">
    <property type="component" value="Chromosome"/>
</dbReference>
<dbReference type="Pfam" id="PF00419">
    <property type="entry name" value="Fimbrial"/>
    <property type="match status" value="1"/>
</dbReference>
<dbReference type="InterPro" id="IPR036937">
    <property type="entry name" value="Adhesion_dom_fimbrial_sf"/>
</dbReference>
<evidence type="ECO:0000256" key="1">
    <source>
        <dbReference type="SAM" id="SignalP"/>
    </source>
</evidence>
<keyword evidence="1" id="KW-0732">Signal</keyword>
<dbReference type="GO" id="GO:0043709">
    <property type="term" value="P:cell adhesion involved in single-species biofilm formation"/>
    <property type="evidence" value="ECO:0007669"/>
    <property type="project" value="TreeGrafter"/>
</dbReference>
<dbReference type="InterPro" id="IPR050263">
    <property type="entry name" value="Bact_Fimbrial_Adh_Pro"/>
</dbReference>
<dbReference type="SUPFAM" id="SSF49401">
    <property type="entry name" value="Bacterial adhesins"/>
    <property type="match status" value="1"/>
</dbReference>
<dbReference type="EMBL" id="CP050321">
    <property type="protein sequence ID" value="QIR28819.1"/>
    <property type="molecule type" value="Genomic_DNA"/>
</dbReference>
<dbReference type="AlphaFoldDB" id="A0A6G9RS84"/>
<dbReference type="GO" id="GO:0009289">
    <property type="term" value="C:pilus"/>
    <property type="evidence" value="ECO:0007669"/>
    <property type="project" value="InterPro"/>
</dbReference>
<evidence type="ECO:0000313" key="3">
    <source>
        <dbReference type="EMBL" id="QIR28819.1"/>
    </source>
</evidence>
<dbReference type="PANTHER" id="PTHR33420:SF33">
    <property type="entry name" value="MINOR FIMBRIAL SUBUNIT"/>
    <property type="match status" value="1"/>
</dbReference>
<dbReference type="RefSeq" id="WP_167576738.1">
    <property type="nucleotide sequence ID" value="NZ_CP050321.1"/>
</dbReference>
<dbReference type="InterPro" id="IPR008966">
    <property type="entry name" value="Adhesion_dom_sf"/>
</dbReference>
<feature type="domain" description="Fimbrial-type adhesion" evidence="2">
    <location>
        <begin position="55"/>
        <end position="189"/>
    </location>
</feature>
<dbReference type="InterPro" id="IPR000259">
    <property type="entry name" value="Adhesion_dom_fimbrial"/>
</dbReference>
<proteinExistence type="predicted"/>
<evidence type="ECO:0000259" key="2">
    <source>
        <dbReference type="Pfam" id="PF00419"/>
    </source>
</evidence>
<sequence>MRAPSYIPVSLVTLLLLAGELHAQNLSVNFDATVEETTCAMTITALGSATASGSVADGYTLNVPQMTVLDIINQTANTEGSFKLMPAECNNEIVSIVMTISGNVNPGNIYFIDNDTSISGYAENVSMAIKPKGGTDGQRIKLNGAQSVTWTSDQITNGMDLSVSFRRLTTAPPVAGVFQANATFSFTYQ</sequence>
<organism evidence="3 4">
    <name type="scientific">Kluyvera genomosp. 3</name>
    <dbReference type="NCBI Taxonomy" id="2774055"/>
    <lineage>
        <taxon>Bacteria</taxon>
        <taxon>Pseudomonadati</taxon>
        <taxon>Pseudomonadota</taxon>
        <taxon>Gammaproteobacteria</taxon>
        <taxon>Enterobacterales</taxon>
        <taxon>Enterobacteriaceae</taxon>
        <taxon>Kluyvera</taxon>
    </lineage>
</organism>
<dbReference type="Gene3D" id="2.60.40.1090">
    <property type="entry name" value="Fimbrial-type adhesion domain"/>
    <property type="match status" value="1"/>
</dbReference>
<dbReference type="PANTHER" id="PTHR33420">
    <property type="entry name" value="FIMBRIAL SUBUNIT ELFA-RELATED"/>
    <property type="match status" value="1"/>
</dbReference>
<dbReference type="KEGG" id="kgn:GY169_19295"/>
<evidence type="ECO:0000313" key="4">
    <source>
        <dbReference type="Proteomes" id="UP000503580"/>
    </source>
</evidence>
<name>A0A6G9RS84_9ENTR</name>
<feature type="chain" id="PRO_5026322503" evidence="1">
    <location>
        <begin position="24"/>
        <end position="189"/>
    </location>
</feature>
<gene>
    <name evidence="3" type="ORF">GY169_19295</name>
</gene>
<keyword evidence="4" id="KW-1185">Reference proteome</keyword>